<name>M1X369_9NOST</name>
<dbReference type="GO" id="GO:0009579">
    <property type="term" value="C:thylakoid"/>
    <property type="evidence" value="ECO:0007669"/>
    <property type="project" value="InterPro"/>
</dbReference>
<evidence type="ECO:0000256" key="1">
    <source>
        <dbReference type="ARBA" id="ARBA00004141"/>
    </source>
</evidence>
<sequence length="142" mass="15672">MQEPESIGSNSSETQMPDINTQAGTITKLQAPNHSQDEWLKYGELVSSFLGSMPEYLGSFFDRYKQPLISVGLILGALISVKVVLAVLGALNDIPLIAPTFELIGIGYSVWFVYRYLLNAKSREELTGEIDTLKSQVMGQNK</sequence>
<feature type="transmembrane region" description="Helical" evidence="2">
    <location>
        <begin position="68"/>
        <end position="90"/>
    </location>
</feature>
<keyword evidence="2" id="KW-1133">Transmembrane helix</keyword>
<dbReference type="GO" id="GO:0016020">
    <property type="term" value="C:membrane"/>
    <property type="evidence" value="ECO:0007669"/>
    <property type="project" value="UniProtKB-SubCell"/>
</dbReference>
<organism evidence="4 5">
    <name type="scientific">Richelia intracellularis HH01</name>
    <dbReference type="NCBI Taxonomy" id="1165094"/>
    <lineage>
        <taxon>Bacteria</taxon>
        <taxon>Bacillati</taxon>
        <taxon>Cyanobacteriota</taxon>
        <taxon>Cyanophyceae</taxon>
        <taxon>Nostocales</taxon>
        <taxon>Nostocaceae</taxon>
        <taxon>Richelia</taxon>
    </lineage>
</organism>
<dbReference type="PANTHER" id="PTHR33222:SF4">
    <property type="entry name" value="PROTEIN CURVATURE THYLAKOID 1A, CHLOROPLASTIC"/>
    <property type="match status" value="1"/>
</dbReference>
<keyword evidence="2" id="KW-0472">Membrane</keyword>
<dbReference type="Proteomes" id="UP000053051">
    <property type="component" value="Unassembled WGS sequence"/>
</dbReference>
<feature type="transmembrane region" description="Helical" evidence="2">
    <location>
        <begin position="96"/>
        <end position="114"/>
    </location>
</feature>
<dbReference type="PANTHER" id="PTHR33222">
    <property type="match status" value="1"/>
</dbReference>
<comment type="caution">
    <text evidence="4">The sequence shown here is derived from an EMBL/GenBank/DDBJ whole genome shotgun (WGS) entry which is preliminary data.</text>
</comment>
<dbReference type="InterPro" id="IPR025564">
    <property type="entry name" value="CAAD_dom"/>
</dbReference>
<comment type="subcellular location">
    <subcellularLocation>
        <location evidence="1">Membrane</location>
        <topology evidence="1">Multi-pass membrane protein</topology>
    </subcellularLocation>
</comment>
<dbReference type="Pfam" id="PF14159">
    <property type="entry name" value="CAAD"/>
    <property type="match status" value="1"/>
</dbReference>
<feature type="domain" description="Cyanobacterial aminoacyl-tRNA synthetase CAAD" evidence="3">
    <location>
        <begin position="55"/>
        <end position="139"/>
    </location>
</feature>
<gene>
    <name evidence="4" type="ORF">RINTHH_19000</name>
</gene>
<evidence type="ECO:0000313" key="5">
    <source>
        <dbReference type="Proteomes" id="UP000053051"/>
    </source>
</evidence>
<dbReference type="STRING" id="1165094.RINTHH_19000"/>
<evidence type="ECO:0000256" key="2">
    <source>
        <dbReference type="SAM" id="Phobius"/>
    </source>
</evidence>
<evidence type="ECO:0000259" key="3">
    <source>
        <dbReference type="Pfam" id="PF14159"/>
    </source>
</evidence>
<evidence type="ECO:0000313" key="4">
    <source>
        <dbReference type="EMBL" id="CCH68055.1"/>
    </source>
</evidence>
<reference evidence="4 5" key="1">
    <citation type="submission" date="2012-05" db="EMBL/GenBank/DDBJ databases">
        <authorList>
            <person name="Hilton J."/>
        </authorList>
    </citation>
    <scope>NUCLEOTIDE SEQUENCE [LARGE SCALE GENOMIC DNA]</scope>
    <source>
        <strain evidence="4 5">HH01</strain>
    </source>
</reference>
<dbReference type="EMBL" id="CAIY01000076">
    <property type="protein sequence ID" value="CCH68055.1"/>
    <property type="molecule type" value="Genomic_DNA"/>
</dbReference>
<dbReference type="AlphaFoldDB" id="M1X369"/>
<dbReference type="InterPro" id="IPR033344">
    <property type="entry name" value="CURT1"/>
</dbReference>
<accession>M1X369</accession>
<proteinExistence type="predicted"/>
<protein>
    <recommendedName>
        <fullName evidence="3">Cyanobacterial aminoacyl-tRNA synthetase CAAD domain-containing protein</fullName>
    </recommendedName>
</protein>
<keyword evidence="2" id="KW-0812">Transmembrane</keyword>
<reference evidence="5" key="2">
    <citation type="submission" date="2016-01" db="EMBL/GenBank/DDBJ databases">
        <title>Diatom-associated endosymboitic cyanobacterium lacks core nitrogen metabolism enzymes.</title>
        <authorList>
            <person name="Hilton J.A."/>
            <person name="Foster R.A."/>
            <person name="Tripp H.J."/>
            <person name="Carter B.J."/>
            <person name="Zehr J.P."/>
            <person name="Villareal T.A."/>
        </authorList>
    </citation>
    <scope>NUCLEOTIDE SEQUENCE [LARGE SCALE GENOMIC DNA]</scope>
    <source>
        <strain evidence="5">HH01</strain>
    </source>
</reference>
<keyword evidence="5" id="KW-1185">Reference proteome</keyword>
<dbReference type="OrthoDB" id="459910at2"/>
<dbReference type="RefSeq" id="WP_008235337.1">
    <property type="nucleotide sequence ID" value="NZ_CAIY01000076.1"/>
</dbReference>